<feature type="transmembrane region" description="Helical" evidence="2">
    <location>
        <begin position="207"/>
        <end position="235"/>
    </location>
</feature>
<feature type="transmembrane region" description="Helical" evidence="2">
    <location>
        <begin position="280"/>
        <end position="296"/>
    </location>
</feature>
<feature type="transmembrane region" description="Helical" evidence="2">
    <location>
        <begin position="435"/>
        <end position="453"/>
    </location>
</feature>
<feature type="compositionally biased region" description="Low complexity" evidence="1">
    <location>
        <begin position="359"/>
        <end position="377"/>
    </location>
</feature>
<evidence type="ECO:0000256" key="2">
    <source>
        <dbReference type="SAM" id="Phobius"/>
    </source>
</evidence>
<keyword evidence="2" id="KW-0812">Transmembrane</keyword>
<organism evidence="3 4">
    <name type="scientific">Streptomyces albus</name>
    <dbReference type="NCBI Taxonomy" id="1888"/>
    <lineage>
        <taxon>Bacteria</taxon>
        <taxon>Bacillati</taxon>
        <taxon>Actinomycetota</taxon>
        <taxon>Actinomycetes</taxon>
        <taxon>Kitasatosporales</taxon>
        <taxon>Streptomycetaceae</taxon>
        <taxon>Streptomyces</taxon>
    </lineage>
</organism>
<reference evidence="3 4" key="1">
    <citation type="submission" date="2018-10" db="EMBL/GenBank/DDBJ databases">
        <title>Isolation of pseudouridimycin from Streptomyces albus DSM 40763.</title>
        <authorList>
            <person name="Rosenqvist P."/>
            <person name="Metsae-Ketelae M."/>
            <person name="Virta P."/>
        </authorList>
    </citation>
    <scope>NUCLEOTIDE SEQUENCE [LARGE SCALE GENOMIC DNA]</scope>
    <source>
        <strain evidence="3 4">DSM 40763</strain>
    </source>
</reference>
<protein>
    <recommendedName>
        <fullName evidence="5">Integral membrane protein</fullName>
    </recommendedName>
</protein>
<comment type="caution">
    <text evidence="3">The sequence shown here is derived from an EMBL/GenBank/DDBJ whole genome shotgun (WGS) entry which is preliminary data.</text>
</comment>
<sequence length="939" mass="90473">MSSGRGQPHALPLTSGWLLGGAVAAGLGLGAFAVVVLLLWTVSPYTASDASGALHTATHMWLLAHGAVLVRHETLSGTPAPVGVTPLLLTALPVWLLWRATREGMDTRAAAGAGHGATAVAGWVSGGYLLVTAAAVAYASGGPVEAEPLGTAWRLPLFVAAVTGLCALHHTRRRAVVEAWAAVSARLPEAPRARLSGVRRLLTRSRVVVAVQAGGAAVVVLCATGAFLLLVALMWDLGAVLRAFPALTGSASGRLSLLLLTVALLPNAVLWATSYGLGPGFTLGGTGVVSPLATTGNPHLPPFPLLSAVPDDGSGGVLACCAAAVVPLLGGLMCGWWVGRSPVADRPVPPGPHIEEADGAGTADAGGPAAAEHLSAGEAAPARAAQATDWPAVMVTVTLAGLLCGAVLAFLAAVAGGPLGTGVLGHLGPSWWQTGGAACGWLIVVGLPTAWWTRWWAGHTARRAALAATRAAQAAADAAAGHGPDAAWYTDEARRARWSAMKAASGGLMASFEPAPPRDPAFYAGSEENATADDANGTGAGASGTGSGAPGGGETGTSGAEPSETDRAGAPSDGTTPGAPTSTGAPPDDAAGGEPTRDDAAPGCTSPDGTGPDGTLSDGTPSEGASPEGTHSRRTGPGGLAPDGTATGGTDPNGMASNELAADAPAPREVVQDGVTHPDSAGNDVPRDTTPPDAAPASAHTYDTGHPEGGTCPTTGSEHEAGAHPARPGADVPGDGASPVPRTNGTGGAPTEAARPAAHPQTAAPPETASPEATQSEAAPPGAAHPGAAPPGAAHPGAAHPGAAHPGAAPPGAAHPGAAPPGATHPGAAHPGAAHPGAAHPGAAPPGAAHPGAAPPGATHPGAAHPGAAHPGAAPPGAAHPGAAPPGATHPGAAHPGAAQPGAAPPQAAAPGVAPSEAVPRDDGPGAAPDGDPTGGTRP</sequence>
<feature type="transmembrane region" description="Helical" evidence="2">
    <location>
        <begin position="316"/>
        <end position="338"/>
    </location>
</feature>
<dbReference type="AlphaFoldDB" id="A0A8H1QK32"/>
<feature type="compositionally biased region" description="Gly residues" evidence="1">
    <location>
        <begin position="538"/>
        <end position="556"/>
    </location>
</feature>
<dbReference type="EMBL" id="RCIY01000114">
    <property type="protein sequence ID" value="TGG75760.1"/>
    <property type="molecule type" value="Genomic_DNA"/>
</dbReference>
<feature type="transmembrane region" description="Helical" evidence="2">
    <location>
        <begin position="78"/>
        <end position="98"/>
    </location>
</feature>
<feature type="region of interest" description="Disordered" evidence="1">
    <location>
        <begin position="347"/>
        <end position="377"/>
    </location>
</feature>
<keyword evidence="2" id="KW-0472">Membrane</keyword>
<keyword evidence="2" id="KW-1133">Transmembrane helix</keyword>
<dbReference type="Proteomes" id="UP000298111">
    <property type="component" value="Unassembled WGS sequence"/>
</dbReference>
<feature type="transmembrane region" description="Helical" evidence="2">
    <location>
        <begin position="255"/>
        <end position="273"/>
    </location>
</feature>
<evidence type="ECO:0000313" key="4">
    <source>
        <dbReference type="Proteomes" id="UP000298111"/>
    </source>
</evidence>
<proteinExistence type="predicted"/>
<feature type="compositionally biased region" description="Low complexity" evidence="1">
    <location>
        <begin position="752"/>
        <end position="912"/>
    </location>
</feature>
<feature type="transmembrane region" description="Helical" evidence="2">
    <location>
        <begin position="119"/>
        <end position="139"/>
    </location>
</feature>
<gene>
    <name evidence="3" type="ORF">D8771_32740</name>
</gene>
<name>A0A8H1QK32_9ACTN</name>
<evidence type="ECO:0008006" key="5">
    <source>
        <dbReference type="Google" id="ProtNLM"/>
    </source>
</evidence>
<accession>A0A8H1QK32</accession>
<feature type="transmembrane region" description="Helical" evidence="2">
    <location>
        <begin position="151"/>
        <end position="168"/>
    </location>
</feature>
<evidence type="ECO:0000313" key="3">
    <source>
        <dbReference type="EMBL" id="TGG75760.1"/>
    </source>
</evidence>
<feature type="compositionally biased region" description="Low complexity" evidence="1">
    <location>
        <begin position="691"/>
        <end position="701"/>
    </location>
</feature>
<feature type="region of interest" description="Disordered" evidence="1">
    <location>
        <begin position="518"/>
        <end position="939"/>
    </location>
</feature>
<dbReference type="Pfam" id="PF19877">
    <property type="entry name" value="DUF6350"/>
    <property type="match status" value="1"/>
</dbReference>
<evidence type="ECO:0000256" key="1">
    <source>
        <dbReference type="SAM" id="MobiDB-lite"/>
    </source>
</evidence>
<feature type="compositionally biased region" description="Low complexity" evidence="1">
    <location>
        <begin position="925"/>
        <end position="939"/>
    </location>
</feature>
<dbReference type="InterPro" id="IPR045931">
    <property type="entry name" value="DUF6350"/>
</dbReference>
<feature type="transmembrane region" description="Helical" evidence="2">
    <location>
        <begin position="392"/>
        <end position="415"/>
    </location>
</feature>
<feature type="transmembrane region" description="Helical" evidence="2">
    <location>
        <begin position="17"/>
        <end position="40"/>
    </location>
</feature>
<feature type="compositionally biased region" description="Low complexity" evidence="1">
    <location>
        <begin position="557"/>
        <end position="588"/>
    </location>
</feature>